<keyword evidence="4" id="KW-0479">Metal-binding</keyword>
<evidence type="ECO:0000313" key="11">
    <source>
        <dbReference type="Proteomes" id="UP001461498"/>
    </source>
</evidence>
<evidence type="ECO:0000256" key="2">
    <source>
        <dbReference type="ARBA" id="ARBA00008389"/>
    </source>
</evidence>
<dbReference type="Proteomes" id="UP001461498">
    <property type="component" value="Unassembled WGS sequence"/>
</dbReference>
<evidence type="ECO:0000256" key="6">
    <source>
        <dbReference type="ARBA" id="ARBA00022801"/>
    </source>
</evidence>
<dbReference type="GO" id="GO:0000287">
    <property type="term" value="F:magnesium ion binding"/>
    <property type="evidence" value="ECO:0007669"/>
    <property type="project" value="InterPro"/>
</dbReference>
<dbReference type="GO" id="GO:0009117">
    <property type="term" value="P:nucleotide metabolic process"/>
    <property type="evidence" value="ECO:0007669"/>
    <property type="project" value="UniProtKB-KW"/>
</dbReference>
<dbReference type="Gene3D" id="1.10.150.340">
    <property type="entry name" value="Pyrimidine 5'-nucleotidase (UMPH-1), N-terminal domain"/>
    <property type="match status" value="1"/>
</dbReference>
<keyword evidence="8 9" id="KW-0546">Nucleotide metabolism</keyword>
<dbReference type="FunFam" id="1.10.150.340:FF:000001">
    <property type="entry name" value="Cytosolic 5-nucleotidase 3-like"/>
    <property type="match status" value="1"/>
</dbReference>
<dbReference type="Gene3D" id="3.40.50.1000">
    <property type="entry name" value="HAD superfamily/HAD-like"/>
    <property type="match status" value="1"/>
</dbReference>
<dbReference type="SUPFAM" id="SSF56784">
    <property type="entry name" value="HAD-like"/>
    <property type="match status" value="1"/>
</dbReference>
<keyword evidence="7" id="KW-0460">Magnesium</keyword>
<dbReference type="Pfam" id="PF05822">
    <property type="entry name" value="UMPH-1"/>
    <property type="match status" value="1"/>
</dbReference>
<dbReference type="AlphaFoldDB" id="A0AAW1DC51"/>
<evidence type="ECO:0000256" key="5">
    <source>
        <dbReference type="ARBA" id="ARBA00022741"/>
    </source>
</evidence>
<keyword evidence="6 9" id="KW-0378">Hydrolase</keyword>
<dbReference type="InterPro" id="IPR023214">
    <property type="entry name" value="HAD_sf"/>
</dbReference>
<proteinExistence type="inferred from homology"/>
<dbReference type="GO" id="GO:0005737">
    <property type="term" value="C:cytoplasm"/>
    <property type="evidence" value="ECO:0007669"/>
    <property type="project" value="UniProtKB-SubCell"/>
</dbReference>
<evidence type="ECO:0000313" key="10">
    <source>
        <dbReference type="EMBL" id="KAK9508528.1"/>
    </source>
</evidence>
<dbReference type="GO" id="GO:0008253">
    <property type="term" value="F:5'-nucleotidase activity"/>
    <property type="evidence" value="ECO:0007669"/>
    <property type="project" value="UniProtKB-EC"/>
</dbReference>
<sequence>MVTLEIPELNQDNVRMKDKDDVLNKIQRLITDGKHKLQIITDFDRTISKHHHNGDLTKSSYCVFETIPTLPKEFTEGATALYNRFRKIEDNPNMTIEEKIPYMEEWWDLNEKLFIGIPFNEKEIDQAIVDSGVHLRDGVDSAFLKLHLSEIPVLVFSAGLGNVVTQILLHYKIKYYNVHVISNFFKVEQGKIIGFLGTLLHVFNKNQHAIESCAYFKELAGRENVILMGDSLGDALMSEGVQGNGTILKIGFLSTHIDQFLPQYMDKFDIVLLDDQTMNVFNAILNKIL</sequence>
<comment type="similarity">
    <text evidence="2 9">Belongs to the pyrimidine 5'-nucleotidase family.</text>
</comment>
<dbReference type="SFLD" id="SFLDS00003">
    <property type="entry name" value="Haloacid_Dehalogenase"/>
    <property type="match status" value="1"/>
</dbReference>
<evidence type="ECO:0000256" key="3">
    <source>
        <dbReference type="ARBA" id="ARBA00012643"/>
    </source>
</evidence>
<dbReference type="InterPro" id="IPR006434">
    <property type="entry name" value="Pyrimidine_nucleotidase_eu"/>
</dbReference>
<dbReference type="EMBL" id="JAPXFL010000003">
    <property type="protein sequence ID" value="KAK9508529.1"/>
    <property type="molecule type" value="Genomic_DNA"/>
</dbReference>
<comment type="subcellular location">
    <subcellularLocation>
        <location evidence="9">Cytoplasm</location>
    </subcellularLocation>
</comment>
<evidence type="ECO:0000256" key="9">
    <source>
        <dbReference type="RuleBase" id="RU361276"/>
    </source>
</evidence>
<dbReference type="InterPro" id="IPR036412">
    <property type="entry name" value="HAD-like_sf"/>
</dbReference>
<dbReference type="EMBL" id="JAPXFL010000003">
    <property type="protein sequence ID" value="KAK9508528.1"/>
    <property type="molecule type" value="Genomic_DNA"/>
</dbReference>
<dbReference type="PANTHER" id="PTHR13045:SF0">
    <property type="entry name" value="7-METHYLGUANOSINE PHOSPHATE-SPECIFIC 5'-NUCLEOTIDASE"/>
    <property type="match status" value="1"/>
</dbReference>
<name>A0AAW1DC51_9HEMI</name>
<dbReference type="PANTHER" id="PTHR13045">
    <property type="entry name" value="5'-NUCLEOTIDASE"/>
    <property type="match status" value="1"/>
</dbReference>
<evidence type="ECO:0000256" key="8">
    <source>
        <dbReference type="ARBA" id="ARBA00023080"/>
    </source>
</evidence>
<reference evidence="10 11" key="1">
    <citation type="submission" date="2022-12" db="EMBL/GenBank/DDBJ databases">
        <title>Chromosome-level genome assembly of true bugs.</title>
        <authorList>
            <person name="Ma L."/>
            <person name="Li H."/>
        </authorList>
    </citation>
    <scope>NUCLEOTIDE SEQUENCE [LARGE SCALE GENOMIC DNA]</scope>
    <source>
        <strain evidence="10">Lab_2022b</strain>
    </source>
</reference>
<keyword evidence="9" id="KW-0963">Cytoplasm</keyword>
<evidence type="ECO:0000256" key="1">
    <source>
        <dbReference type="ARBA" id="ARBA00000815"/>
    </source>
</evidence>
<dbReference type="EC" id="3.1.3.5" evidence="3 9"/>
<dbReference type="GO" id="GO:0000166">
    <property type="term" value="F:nucleotide binding"/>
    <property type="evidence" value="ECO:0007669"/>
    <property type="project" value="UniProtKB-KW"/>
</dbReference>
<organism evidence="10 11">
    <name type="scientific">Rhynocoris fuscipes</name>
    <dbReference type="NCBI Taxonomy" id="488301"/>
    <lineage>
        <taxon>Eukaryota</taxon>
        <taxon>Metazoa</taxon>
        <taxon>Ecdysozoa</taxon>
        <taxon>Arthropoda</taxon>
        <taxon>Hexapoda</taxon>
        <taxon>Insecta</taxon>
        <taxon>Pterygota</taxon>
        <taxon>Neoptera</taxon>
        <taxon>Paraneoptera</taxon>
        <taxon>Hemiptera</taxon>
        <taxon>Heteroptera</taxon>
        <taxon>Panheteroptera</taxon>
        <taxon>Cimicomorpha</taxon>
        <taxon>Reduviidae</taxon>
        <taxon>Harpactorinae</taxon>
        <taxon>Harpactorini</taxon>
        <taxon>Rhynocoris</taxon>
    </lineage>
</organism>
<dbReference type="NCBIfam" id="TIGR01544">
    <property type="entry name" value="HAD-SF-IE"/>
    <property type="match status" value="1"/>
</dbReference>
<dbReference type="SFLD" id="SFLDG01128">
    <property type="entry name" value="C1.4:_5'-Nucleotidase_Like"/>
    <property type="match status" value="1"/>
</dbReference>
<keyword evidence="11" id="KW-1185">Reference proteome</keyword>
<comment type="catalytic activity">
    <reaction evidence="1 9">
        <text>a ribonucleoside 5'-phosphate + H2O = a ribonucleoside + phosphate</text>
        <dbReference type="Rhea" id="RHEA:12484"/>
        <dbReference type="ChEBI" id="CHEBI:15377"/>
        <dbReference type="ChEBI" id="CHEBI:18254"/>
        <dbReference type="ChEBI" id="CHEBI:43474"/>
        <dbReference type="ChEBI" id="CHEBI:58043"/>
        <dbReference type="EC" id="3.1.3.5"/>
    </reaction>
</comment>
<keyword evidence="5 9" id="KW-0547">Nucleotide-binding</keyword>
<evidence type="ECO:0000256" key="4">
    <source>
        <dbReference type="ARBA" id="ARBA00022723"/>
    </source>
</evidence>
<accession>A0AAW1DC51</accession>
<evidence type="ECO:0000256" key="7">
    <source>
        <dbReference type="ARBA" id="ARBA00022842"/>
    </source>
</evidence>
<comment type="caution">
    <text evidence="10">The sequence shown here is derived from an EMBL/GenBank/DDBJ whole genome shotgun (WGS) entry which is preliminary data.</text>
</comment>
<gene>
    <name evidence="10" type="ORF">O3M35_006067</name>
</gene>
<protein>
    <recommendedName>
        <fullName evidence="3 9">5'-nucleotidase</fullName>
        <ecNumber evidence="3 9">3.1.3.5</ecNumber>
    </recommendedName>
</protein>